<accession>A0ABY1RX84</accession>
<evidence type="ECO:0000313" key="3">
    <source>
        <dbReference type="Proteomes" id="UP001159257"/>
    </source>
</evidence>
<keyword evidence="3" id="KW-1185">Reference proteome</keyword>
<name>A0ABY1RX84_9GAMM</name>
<evidence type="ECO:0000256" key="1">
    <source>
        <dbReference type="SAM" id="MobiDB-lite"/>
    </source>
</evidence>
<sequence length="367" mass="42677">MDSRLKNEFFASADRYLITGTAPTPELMRESQTALDSAQIELLLSEWWQALPSRMRLLEQPQASVPEMPDSMHQLFVRLWQQAVAEAAVALEHQGQQAEPVADVQLRSCDESLKRARDEVAELEQRCREQEYKLSQLLERQGELEAELQQLRHDKALQSDELNKEGQIRANVEQELAQLRKTYEDAQRVFDQRVRDEQLHNLEALAKADVETRHFRNALERLRDESGRKEADLTRELHELRNRLGKSEAKAEALGNQVRAHEEAMREFQSQDAQQQRQQAQINAQLLSASNRSKRSEEQVRQLEERLQVLNRKQAEASSENARREAQLRAQLQQSEDEVQKVKVRAQVAEKRAEALEEEIRRLKQRA</sequence>
<evidence type="ECO:0008006" key="4">
    <source>
        <dbReference type="Google" id="ProtNLM"/>
    </source>
</evidence>
<evidence type="ECO:0000313" key="2">
    <source>
        <dbReference type="EMBL" id="SMR71485.1"/>
    </source>
</evidence>
<feature type="region of interest" description="Disordered" evidence="1">
    <location>
        <begin position="312"/>
        <end position="341"/>
    </location>
</feature>
<feature type="region of interest" description="Disordered" evidence="1">
    <location>
        <begin position="248"/>
        <end position="281"/>
    </location>
</feature>
<dbReference type="EMBL" id="FXWV01000002">
    <property type="protein sequence ID" value="SMR71485.1"/>
    <property type="molecule type" value="Genomic_DNA"/>
</dbReference>
<feature type="compositionally biased region" description="Low complexity" evidence="1">
    <location>
        <begin position="270"/>
        <end position="281"/>
    </location>
</feature>
<gene>
    <name evidence="2" type="ORF">SAMN04487964_102140</name>
</gene>
<protein>
    <recommendedName>
        <fullName evidence="4">Plasmid replication DNA-binding protein KfrA</fullName>
    </recommendedName>
</protein>
<proteinExistence type="predicted"/>
<organism evidence="2 3">
    <name type="scientific">Marinobacterium sediminicola</name>
    <dbReference type="NCBI Taxonomy" id="518898"/>
    <lineage>
        <taxon>Bacteria</taxon>
        <taxon>Pseudomonadati</taxon>
        <taxon>Pseudomonadota</taxon>
        <taxon>Gammaproteobacteria</taxon>
        <taxon>Oceanospirillales</taxon>
        <taxon>Oceanospirillaceae</taxon>
        <taxon>Marinobacterium</taxon>
    </lineage>
</organism>
<dbReference type="Proteomes" id="UP001159257">
    <property type="component" value="Unassembled WGS sequence"/>
</dbReference>
<dbReference type="RefSeq" id="WP_239039441.1">
    <property type="nucleotide sequence ID" value="NZ_BAAAEY010000001.1"/>
</dbReference>
<comment type="caution">
    <text evidence="2">The sequence shown here is derived from an EMBL/GenBank/DDBJ whole genome shotgun (WGS) entry which is preliminary data.</text>
</comment>
<reference evidence="2 3" key="1">
    <citation type="submission" date="2017-05" db="EMBL/GenBank/DDBJ databases">
        <authorList>
            <person name="Varghese N."/>
            <person name="Submissions S."/>
        </authorList>
    </citation>
    <scope>NUCLEOTIDE SEQUENCE [LARGE SCALE GENOMIC DNA]</scope>
    <source>
        <strain evidence="2 3">CGMCC 1.7287</strain>
    </source>
</reference>